<sequence>MVFRHISEDMKQRAIWLLDHDLTIEQVGAILGVSESSIHRWKSNLEIHNSVIAPPSHTRGPHDVGISKSSLCQIIQDAGLTYKRLRKAATERDDVLRAEWMADISAHYVAQQIIVVDETKGYEACRVVPGSVDGEEFFNFILDDVLPKMNPFPRDRSIIILDNCAIHKTHALREISKPGSGDTGYKYGMHMIPRLHCTPQTENNLFEILDHC</sequence>
<dbReference type="Proteomes" id="UP001150238">
    <property type="component" value="Unassembled WGS sequence"/>
</dbReference>
<proteinExistence type="predicted"/>
<comment type="caution">
    <text evidence="1">The sequence shown here is derived from an EMBL/GenBank/DDBJ whole genome shotgun (WGS) entry which is preliminary data.</text>
</comment>
<reference evidence="1" key="1">
    <citation type="submission" date="2022-08" db="EMBL/GenBank/DDBJ databases">
        <authorList>
            <consortium name="DOE Joint Genome Institute"/>
            <person name="Min B."/>
            <person name="Riley R."/>
            <person name="Sierra-Patev S."/>
            <person name="Naranjo-Ortiz M."/>
            <person name="Looney B."/>
            <person name="Konkel Z."/>
            <person name="Slot J.C."/>
            <person name="Sakamoto Y."/>
            <person name="Steenwyk J.L."/>
            <person name="Rokas A."/>
            <person name="Carro J."/>
            <person name="Camarero S."/>
            <person name="Ferreira P."/>
            <person name="Molpeceres G."/>
            <person name="Ruiz-Duenas F.J."/>
            <person name="Serrano A."/>
            <person name="Henrissat B."/>
            <person name="Drula E."/>
            <person name="Hughes K.W."/>
            <person name="Mata J.L."/>
            <person name="Ishikawa N.K."/>
            <person name="Vargas-Isla R."/>
            <person name="Ushijima S."/>
            <person name="Smith C.A."/>
            <person name="Ahrendt S."/>
            <person name="Andreopoulos W."/>
            <person name="He G."/>
            <person name="Labutti K."/>
            <person name="Lipzen A."/>
            <person name="Ng V."/>
            <person name="Sandor L."/>
            <person name="Barry K."/>
            <person name="Martinez A.T."/>
            <person name="Xiao Y."/>
            <person name="Gibbons J.G."/>
            <person name="Terashima K."/>
            <person name="Hibbett D.S."/>
            <person name="Grigoriev I.V."/>
        </authorList>
    </citation>
    <scope>NUCLEOTIDE SEQUENCE</scope>
    <source>
        <strain evidence="1">Sp2 HRB7682 ss15</strain>
    </source>
</reference>
<accession>A0A9W9AYC8</accession>
<dbReference type="EMBL" id="JANVFS010000005">
    <property type="protein sequence ID" value="KAJ4492104.1"/>
    <property type="molecule type" value="Genomic_DNA"/>
</dbReference>
<evidence type="ECO:0008006" key="3">
    <source>
        <dbReference type="Google" id="ProtNLM"/>
    </source>
</evidence>
<dbReference type="SUPFAM" id="SSF46689">
    <property type="entry name" value="Homeodomain-like"/>
    <property type="match status" value="1"/>
</dbReference>
<name>A0A9W9AYC8_9AGAR</name>
<organism evidence="1 2">
    <name type="scientific">Lentinula lateritia</name>
    <dbReference type="NCBI Taxonomy" id="40482"/>
    <lineage>
        <taxon>Eukaryota</taxon>
        <taxon>Fungi</taxon>
        <taxon>Dikarya</taxon>
        <taxon>Basidiomycota</taxon>
        <taxon>Agaricomycotina</taxon>
        <taxon>Agaricomycetes</taxon>
        <taxon>Agaricomycetidae</taxon>
        <taxon>Agaricales</taxon>
        <taxon>Marasmiineae</taxon>
        <taxon>Omphalotaceae</taxon>
        <taxon>Lentinula</taxon>
    </lineage>
</organism>
<dbReference type="InterPro" id="IPR009057">
    <property type="entry name" value="Homeodomain-like_sf"/>
</dbReference>
<dbReference type="Pfam" id="PF13384">
    <property type="entry name" value="HTH_23"/>
    <property type="match status" value="1"/>
</dbReference>
<protein>
    <recommendedName>
        <fullName evidence="3">Tc1-like transposase DDE domain-containing protein</fullName>
    </recommendedName>
</protein>
<evidence type="ECO:0000313" key="1">
    <source>
        <dbReference type="EMBL" id="KAJ4492104.1"/>
    </source>
</evidence>
<dbReference type="AlphaFoldDB" id="A0A9W9AYC8"/>
<gene>
    <name evidence="1" type="ORF">C8J55DRAFT_540620</name>
</gene>
<reference evidence="1" key="2">
    <citation type="journal article" date="2023" name="Proc. Natl. Acad. Sci. U.S.A.">
        <title>A global phylogenomic analysis of the shiitake genus Lentinula.</title>
        <authorList>
            <person name="Sierra-Patev S."/>
            <person name="Min B."/>
            <person name="Naranjo-Ortiz M."/>
            <person name="Looney B."/>
            <person name="Konkel Z."/>
            <person name="Slot J.C."/>
            <person name="Sakamoto Y."/>
            <person name="Steenwyk J.L."/>
            <person name="Rokas A."/>
            <person name="Carro J."/>
            <person name="Camarero S."/>
            <person name="Ferreira P."/>
            <person name="Molpeceres G."/>
            <person name="Ruiz-Duenas F.J."/>
            <person name="Serrano A."/>
            <person name="Henrissat B."/>
            <person name="Drula E."/>
            <person name="Hughes K.W."/>
            <person name="Mata J.L."/>
            <person name="Ishikawa N.K."/>
            <person name="Vargas-Isla R."/>
            <person name="Ushijima S."/>
            <person name="Smith C.A."/>
            <person name="Donoghue J."/>
            <person name="Ahrendt S."/>
            <person name="Andreopoulos W."/>
            <person name="He G."/>
            <person name="LaButti K."/>
            <person name="Lipzen A."/>
            <person name="Ng V."/>
            <person name="Riley R."/>
            <person name="Sandor L."/>
            <person name="Barry K."/>
            <person name="Martinez A.T."/>
            <person name="Xiao Y."/>
            <person name="Gibbons J.G."/>
            <person name="Terashima K."/>
            <person name="Grigoriev I.V."/>
            <person name="Hibbett D."/>
        </authorList>
    </citation>
    <scope>NUCLEOTIDE SEQUENCE</scope>
    <source>
        <strain evidence="1">Sp2 HRB7682 ss15</strain>
    </source>
</reference>
<evidence type="ECO:0000313" key="2">
    <source>
        <dbReference type="Proteomes" id="UP001150238"/>
    </source>
</evidence>